<keyword evidence="8" id="KW-0805">Transcription regulation</keyword>
<dbReference type="InterPro" id="IPR026591">
    <property type="entry name" value="Sirtuin_cat_small_dom_sf"/>
</dbReference>
<keyword evidence="10" id="KW-0804">Transcription</keyword>
<dbReference type="GO" id="GO:0046872">
    <property type="term" value="F:metal ion binding"/>
    <property type="evidence" value="ECO:0007669"/>
    <property type="project" value="UniProtKB-KW"/>
</dbReference>
<feature type="compositionally biased region" description="Basic and acidic residues" evidence="13">
    <location>
        <begin position="12"/>
        <end position="23"/>
    </location>
</feature>
<name>A0A1E3QH99_9ASCO</name>
<keyword evidence="4" id="KW-0678">Repressor</keyword>
<dbReference type="InterPro" id="IPR026590">
    <property type="entry name" value="Ssirtuin_cat_dom"/>
</dbReference>
<feature type="binding site" evidence="12">
    <location>
        <position position="357"/>
    </location>
    <ligand>
        <name>Zn(2+)</name>
        <dbReference type="ChEBI" id="CHEBI:29105"/>
    </ligand>
</feature>
<dbReference type="OrthoDB" id="420264at2759"/>
<feature type="binding site" evidence="12">
    <location>
        <position position="330"/>
    </location>
    <ligand>
        <name>Zn(2+)</name>
        <dbReference type="ChEBI" id="CHEBI:29105"/>
    </ligand>
</feature>
<gene>
    <name evidence="15" type="ORF">BABINDRAFT_163812</name>
</gene>
<dbReference type="GO" id="GO:0031509">
    <property type="term" value="P:subtelomeric heterochromatin formation"/>
    <property type="evidence" value="ECO:0007669"/>
    <property type="project" value="EnsemblFungi"/>
</dbReference>
<feature type="compositionally biased region" description="Low complexity" evidence="13">
    <location>
        <begin position="1"/>
        <end position="10"/>
    </location>
</feature>
<protein>
    <recommendedName>
        <fullName evidence="14">Deacetylase sirtuin-type domain-containing protein</fullName>
    </recommendedName>
</protein>
<evidence type="ECO:0000313" key="15">
    <source>
        <dbReference type="EMBL" id="ODQ77076.1"/>
    </source>
</evidence>
<dbReference type="GO" id="GO:0099115">
    <property type="term" value="C:chromosome, subtelomeric region"/>
    <property type="evidence" value="ECO:0007669"/>
    <property type="project" value="EnsemblFungi"/>
</dbReference>
<reference evidence="16" key="1">
    <citation type="submission" date="2016-05" db="EMBL/GenBank/DDBJ databases">
        <title>Comparative genomics of biotechnologically important yeasts.</title>
        <authorList>
            <consortium name="DOE Joint Genome Institute"/>
            <person name="Riley R."/>
            <person name="Haridas S."/>
            <person name="Wolfe K.H."/>
            <person name="Lopes M.R."/>
            <person name="Hittinger C.T."/>
            <person name="Goker M."/>
            <person name="Salamov A."/>
            <person name="Wisecaver J."/>
            <person name="Long T.M."/>
            <person name="Aerts A.L."/>
            <person name="Barry K."/>
            <person name="Choi C."/>
            <person name="Clum A."/>
            <person name="Coughlan A.Y."/>
            <person name="Deshpande S."/>
            <person name="Douglass A.P."/>
            <person name="Hanson S.J."/>
            <person name="Klenk H.-P."/>
            <person name="Labutti K."/>
            <person name="Lapidus A."/>
            <person name="Lindquist E."/>
            <person name="Lipzen A."/>
            <person name="Meier-Kolthoff J.P."/>
            <person name="Ohm R.A."/>
            <person name="Otillar R.P."/>
            <person name="Pangilinan J."/>
            <person name="Peng Y."/>
            <person name="Rokas A."/>
            <person name="Rosa C.A."/>
            <person name="Scheuner C."/>
            <person name="Sibirny A.A."/>
            <person name="Slot J.C."/>
            <person name="Stielow J.B."/>
            <person name="Sun H."/>
            <person name="Kurtzman C.P."/>
            <person name="Blackwell M."/>
            <person name="Grigoriev I.V."/>
            <person name="Jeffries T.W."/>
        </authorList>
    </citation>
    <scope>NUCLEOTIDE SEQUENCE [LARGE SCALE GENOMIC DNA]</scope>
    <source>
        <strain evidence="16">NRRL Y-12698</strain>
    </source>
</reference>
<keyword evidence="16" id="KW-1185">Reference proteome</keyword>
<feature type="compositionally biased region" description="Polar residues" evidence="13">
    <location>
        <begin position="89"/>
        <end position="102"/>
    </location>
</feature>
<dbReference type="GO" id="GO:0032041">
    <property type="term" value="F:histone H3K14 deacetylase activity, NAD-dependent"/>
    <property type="evidence" value="ECO:0007669"/>
    <property type="project" value="EnsemblFungi"/>
</dbReference>
<evidence type="ECO:0000256" key="10">
    <source>
        <dbReference type="ARBA" id="ARBA00023163"/>
    </source>
</evidence>
<dbReference type="Gene3D" id="1.20.120.1710">
    <property type="match status" value="1"/>
</dbReference>
<comment type="cofactor">
    <cofactor evidence="1">
        <name>Zn(2+)</name>
        <dbReference type="ChEBI" id="CHEBI:29105"/>
    </cofactor>
</comment>
<dbReference type="RefSeq" id="XP_018982404.1">
    <property type="nucleotide sequence ID" value="XM_019130112.1"/>
</dbReference>
<organism evidence="15 16">
    <name type="scientific">Babjeviella inositovora NRRL Y-12698</name>
    <dbReference type="NCBI Taxonomy" id="984486"/>
    <lineage>
        <taxon>Eukaryota</taxon>
        <taxon>Fungi</taxon>
        <taxon>Dikarya</taxon>
        <taxon>Ascomycota</taxon>
        <taxon>Saccharomycotina</taxon>
        <taxon>Pichiomycetes</taxon>
        <taxon>Serinales incertae sedis</taxon>
        <taxon>Babjeviella</taxon>
    </lineage>
</organism>
<dbReference type="Gene3D" id="3.30.1600.10">
    <property type="entry name" value="SIR2/SIRT2 'Small Domain"/>
    <property type="match status" value="1"/>
</dbReference>
<dbReference type="Proteomes" id="UP000094336">
    <property type="component" value="Unassembled WGS sequence"/>
</dbReference>
<evidence type="ECO:0000256" key="1">
    <source>
        <dbReference type="ARBA" id="ARBA00001947"/>
    </source>
</evidence>
<comment type="subcellular location">
    <subcellularLocation>
        <location evidence="2">Nucleus</location>
    </subcellularLocation>
</comment>
<keyword evidence="11" id="KW-0539">Nucleus</keyword>
<dbReference type="InterPro" id="IPR029035">
    <property type="entry name" value="DHS-like_NAD/FAD-binding_dom"/>
</dbReference>
<dbReference type="Pfam" id="PF04574">
    <property type="entry name" value="DUF592"/>
    <property type="match status" value="1"/>
</dbReference>
<dbReference type="GeneID" id="30147965"/>
<dbReference type="PROSITE" id="PS50305">
    <property type="entry name" value="SIRTUIN"/>
    <property type="match status" value="1"/>
</dbReference>
<dbReference type="GO" id="GO:0033553">
    <property type="term" value="C:rDNA heterochromatin"/>
    <property type="evidence" value="ECO:0007669"/>
    <property type="project" value="EnsemblFungi"/>
</dbReference>
<dbReference type="GO" id="GO:0005721">
    <property type="term" value="C:pericentric heterochromatin"/>
    <property type="evidence" value="ECO:0007669"/>
    <property type="project" value="EnsemblFungi"/>
</dbReference>
<dbReference type="GO" id="GO:1902794">
    <property type="term" value="P:siRNA-independent facultative heterochromatin formation"/>
    <property type="evidence" value="ECO:0007669"/>
    <property type="project" value="EnsemblFungi"/>
</dbReference>
<feature type="active site" description="Proton acceptor" evidence="12">
    <location>
        <position position="322"/>
    </location>
</feature>
<evidence type="ECO:0000256" key="12">
    <source>
        <dbReference type="PROSITE-ProRule" id="PRU00236"/>
    </source>
</evidence>
<dbReference type="SUPFAM" id="SSF52467">
    <property type="entry name" value="DHS-like NAD/FAD-binding domain"/>
    <property type="match status" value="1"/>
</dbReference>
<evidence type="ECO:0000256" key="4">
    <source>
        <dbReference type="ARBA" id="ARBA00022491"/>
    </source>
</evidence>
<dbReference type="InterPro" id="IPR050134">
    <property type="entry name" value="NAD-dep_sirtuin_deacylases"/>
</dbReference>
<keyword evidence="6 12" id="KW-0479">Metal-binding</keyword>
<evidence type="ECO:0000256" key="3">
    <source>
        <dbReference type="ARBA" id="ARBA00006924"/>
    </source>
</evidence>
<dbReference type="EMBL" id="KV454443">
    <property type="protein sequence ID" value="ODQ77076.1"/>
    <property type="molecule type" value="Genomic_DNA"/>
</dbReference>
<feature type="region of interest" description="Disordered" evidence="13">
    <location>
        <begin position="1"/>
        <end position="107"/>
    </location>
</feature>
<dbReference type="PANTHER" id="PTHR11085">
    <property type="entry name" value="NAD-DEPENDENT PROTEIN DEACYLASE SIRTUIN-5, MITOCHONDRIAL-RELATED"/>
    <property type="match status" value="1"/>
</dbReference>
<feature type="compositionally biased region" description="Low complexity" evidence="13">
    <location>
        <begin position="47"/>
        <end position="64"/>
    </location>
</feature>
<dbReference type="InterPro" id="IPR003000">
    <property type="entry name" value="Sirtuin"/>
</dbReference>
<evidence type="ECO:0000259" key="14">
    <source>
        <dbReference type="PROSITE" id="PS50305"/>
    </source>
</evidence>
<evidence type="ECO:0000256" key="8">
    <source>
        <dbReference type="ARBA" id="ARBA00023015"/>
    </source>
</evidence>
<dbReference type="GO" id="GO:0070403">
    <property type="term" value="F:NAD+ binding"/>
    <property type="evidence" value="ECO:0007669"/>
    <property type="project" value="InterPro"/>
</dbReference>
<accession>A0A1E3QH99</accession>
<proteinExistence type="inferred from homology"/>
<dbReference type="PANTHER" id="PTHR11085:SF9">
    <property type="entry name" value="NAD-DEPENDENT PROTEIN DEACETYLASE SIRTUIN-1"/>
    <property type="match status" value="1"/>
</dbReference>
<dbReference type="GO" id="GO:0141222">
    <property type="term" value="F:histone H3K4 deacetylase activity, NAD-dependent"/>
    <property type="evidence" value="ECO:0007669"/>
    <property type="project" value="EnsemblFungi"/>
</dbReference>
<evidence type="ECO:0000313" key="16">
    <source>
        <dbReference type="Proteomes" id="UP000094336"/>
    </source>
</evidence>
<evidence type="ECO:0000256" key="9">
    <source>
        <dbReference type="ARBA" id="ARBA00023027"/>
    </source>
</evidence>
<evidence type="ECO:0000256" key="5">
    <source>
        <dbReference type="ARBA" id="ARBA00022679"/>
    </source>
</evidence>
<dbReference type="GO" id="GO:0031508">
    <property type="term" value="P:pericentric heterochromatin formation"/>
    <property type="evidence" value="ECO:0007669"/>
    <property type="project" value="EnsemblFungi"/>
</dbReference>
<sequence>MSEIILLDSSSDSDREISKHDSETLPPKKIQKLNTGDFHTQAGSLFDSPSPVVSSSSPASDSSSEVGAELDEVVYQSESPKAEAETEGSENTANGITETQPNGKPPVVMNGITLPDITKEQCSKARSYLKLEGSMKFLDHYLPTTAAAEDILNLIMMLGFVPKDLPLFKNEENNLIQLIKTLQKAMNRVSQMRTRLSEFNTIDQLCAQIEKSSKILVLTGAGISTSLGIPDFRSSKGFYSQLQYLGLSDPQEVFDLEFFREDPNIFYSIAHMILPPENAFTPLHGFIKLLQDKGKLLRNYTQNIDNLEENVGIFPEKLIQCHGSFASATCVTCKFSVKGDAIFDDIRKQQIPLCPFCLKKRERLFESESPRYDIQSYGVMKPDITFFGEALPALFHDNIKKDVMECDLLICIGTSLKVAPVSEIVNKVPAEVPQILVNRDLVGHCEFDLNLLGFCDQVVCYLCTKLGVDTNGWRVKHERFDAICASGLVCIDLGASVGCFEIADSLPKKEEIEEVKEEAA</sequence>
<evidence type="ECO:0000256" key="7">
    <source>
        <dbReference type="ARBA" id="ARBA00022833"/>
    </source>
</evidence>
<keyword evidence="9" id="KW-0520">NAD</keyword>
<dbReference type="AlphaFoldDB" id="A0A1E3QH99"/>
<dbReference type="STRING" id="984486.A0A1E3QH99"/>
<dbReference type="Pfam" id="PF02146">
    <property type="entry name" value="SIR2"/>
    <property type="match status" value="1"/>
</dbReference>
<feature type="compositionally biased region" description="Polar residues" evidence="13">
    <location>
        <begin position="32"/>
        <end position="43"/>
    </location>
</feature>
<dbReference type="GO" id="GO:0031934">
    <property type="term" value="C:mating-type region heterochromatin"/>
    <property type="evidence" value="ECO:0007669"/>
    <property type="project" value="EnsemblFungi"/>
</dbReference>
<keyword evidence="5" id="KW-0808">Transferase</keyword>
<evidence type="ECO:0000256" key="11">
    <source>
        <dbReference type="ARBA" id="ARBA00023242"/>
    </source>
</evidence>
<dbReference type="GO" id="GO:0046969">
    <property type="term" value="F:histone H3K9 deacetylase activity, NAD-dependent"/>
    <property type="evidence" value="ECO:0007669"/>
    <property type="project" value="EnsemblFungi"/>
</dbReference>
<keyword evidence="7 12" id="KW-0862">Zinc</keyword>
<evidence type="ECO:0000256" key="6">
    <source>
        <dbReference type="ARBA" id="ARBA00022723"/>
    </source>
</evidence>
<feature type="domain" description="Deacetylase sirtuin-type" evidence="14">
    <location>
        <begin position="195"/>
        <end position="474"/>
    </location>
</feature>
<dbReference type="InterPro" id="IPR007654">
    <property type="entry name" value="NAD-dep_histone_deAcase_SIR2_N"/>
</dbReference>
<evidence type="ECO:0000256" key="13">
    <source>
        <dbReference type="SAM" id="MobiDB-lite"/>
    </source>
</evidence>
<feature type="binding site" evidence="12">
    <location>
        <position position="354"/>
    </location>
    <ligand>
        <name>Zn(2+)</name>
        <dbReference type="ChEBI" id="CHEBI:29105"/>
    </ligand>
</feature>
<evidence type="ECO:0000256" key="2">
    <source>
        <dbReference type="ARBA" id="ARBA00004123"/>
    </source>
</evidence>
<dbReference type="GO" id="GO:0005634">
    <property type="term" value="C:nucleus"/>
    <property type="evidence" value="ECO:0007669"/>
    <property type="project" value="UniProtKB-SubCell"/>
</dbReference>
<comment type="similarity">
    <text evidence="3">Belongs to the sirtuin family. Class I subfamily.</text>
</comment>
<feature type="binding site" evidence="12">
    <location>
        <position position="333"/>
    </location>
    <ligand>
        <name>Zn(2+)</name>
        <dbReference type="ChEBI" id="CHEBI:29105"/>
    </ligand>
</feature>
<dbReference type="Gene3D" id="3.40.50.1220">
    <property type="entry name" value="TPP-binding domain"/>
    <property type="match status" value="1"/>
</dbReference>
<dbReference type="GO" id="GO:0046970">
    <property type="term" value="F:histone H4K16 deacetylase activity, NAD-dependent"/>
    <property type="evidence" value="ECO:0007669"/>
    <property type="project" value="EnsemblFungi"/>
</dbReference>
<dbReference type="GO" id="GO:0030466">
    <property type="term" value="P:silent mating-type cassette heterochromatin formation"/>
    <property type="evidence" value="ECO:0007669"/>
    <property type="project" value="EnsemblFungi"/>
</dbReference>